<dbReference type="RefSeq" id="XP_003240099.1">
    <property type="nucleotide sequence ID" value="XM_003240051.3"/>
</dbReference>
<keyword evidence="3" id="KW-0539">Nucleus</keyword>
<feature type="compositionally biased region" description="Pro residues" evidence="4">
    <location>
        <begin position="61"/>
        <end position="70"/>
    </location>
</feature>
<proteinExistence type="inferred from homology"/>
<protein>
    <submittedName>
        <fullName evidence="5">Uncharacterized protein</fullName>
    </submittedName>
</protein>
<feature type="compositionally biased region" description="Low complexity" evidence="4">
    <location>
        <begin position="51"/>
        <end position="60"/>
    </location>
</feature>
<dbReference type="PRINTS" id="PR02028">
    <property type="entry name" value="CMYCBINDINGP"/>
</dbReference>
<dbReference type="InterPro" id="IPR026060">
    <property type="entry name" value="AMY1"/>
</dbReference>
<organism evidence="5 6">
    <name type="scientific">Acyrthosiphon pisum</name>
    <name type="common">Pea aphid</name>
    <dbReference type="NCBI Taxonomy" id="7029"/>
    <lineage>
        <taxon>Eukaryota</taxon>
        <taxon>Metazoa</taxon>
        <taxon>Ecdysozoa</taxon>
        <taxon>Arthropoda</taxon>
        <taxon>Hexapoda</taxon>
        <taxon>Insecta</taxon>
        <taxon>Pterygota</taxon>
        <taxon>Neoptera</taxon>
        <taxon>Paraneoptera</taxon>
        <taxon>Hemiptera</taxon>
        <taxon>Sternorrhyncha</taxon>
        <taxon>Aphidomorpha</taxon>
        <taxon>Aphidoidea</taxon>
        <taxon>Aphididae</taxon>
        <taxon>Macrosiphini</taxon>
        <taxon>Acyrthosiphon</taxon>
    </lineage>
</organism>
<sequence>MADSPQFQLMPQVVPIYRPQPPLTQPPPPPNVFPMPPGQPIFPMPPPQFGYPPMAWSPVHQYPPPPPLTPQQPAQNHTEEDVDYDVQQLVFNNNNNNNNYSSNKNISSADGLQIDSELQSSQHQNTQNRQMFSRNVSNKFDTRHEEFRKYLEEVGILSTFTNILSDMYQDPFRPNDPLGYIRDKLSSSRPETIELKNLRIWCDQYQSKTIRLEKELKHVIGRLRKYEPYITDDSLLNESSTEEDCNSCVSGVSKLVLENKKENTQHGSRKNYNQ</sequence>
<reference evidence="5" key="2">
    <citation type="submission" date="2022-06" db="UniProtKB">
        <authorList>
            <consortium name="EnsemblMetazoa"/>
        </authorList>
    </citation>
    <scope>IDENTIFICATION</scope>
</reference>
<evidence type="ECO:0000256" key="3">
    <source>
        <dbReference type="ARBA" id="ARBA00023242"/>
    </source>
</evidence>
<name>A0A8R2A8V0_ACYPI</name>
<dbReference type="OrthoDB" id="524165at2759"/>
<comment type="subcellular location">
    <subcellularLocation>
        <location evidence="1">Nucleus</location>
    </subcellularLocation>
</comment>
<dbReference type="PANTHER" id="PTHR13168:SF0">
    <property type="entry name" value="C-MYC-BINDING PROTEIN"/>
    <property type="match status" value="1"/>
</dbReference>
<dbReference type="PANTHER" id="PTHR13168">
    <property type="entry name" value="ASSOCIATE OF C-MYC AMY-1"/>
    <property type="match status" value="1"/>
</dbReference>
<dbReference type="GeneID" id="100574472"/>
<accession>A0A8R2A8V0</accession>
<reference evidence="6" key="1">
    <citation type="submission" date="2010-06" db="EMBL/GenBank/DDBJ databases">
        <authorList>
            <person name="Jiang H."/>
            <person name="Abraham K."/>
            <person name="Ali S."/>
            <person name="Alsbrooks S.L."/>
            <person name="Anim B.N."/>
            <person name="Anosike U.S."/>
            <person name="Attaway T."/>
            <person name="Bandaranaike D.P."/>
            <person name="Battles P.K."/>
            <person name="Bell S.N."/>
            <person name="Bell A.V."/>
            <person name="Beltran B."/>
            <person name="Bickham C."/>
            <person name="Bustamante Y."/>
            <person name="Caleb T."/>
            <person name="Canada A."/>
            <person name="Cardenas V."/>
            <person name="Carter K."/>
            <person name="Chacko J."/>
            <person name="Chandrabose M.N."/>
            <person name="Chavez D."/>
            <person name="Chavez A."/>
            <person name="Chen L."/>
            <person name="Chu H.-S."/>
            <person name="Claassen K.J."/>
            <person name="Cockrell R."/>
            <person name="Collins M."/>
            <person name="Cooper J.A."/>
            <person name="Cree A."/>
            <person name="Curry S.M."/>
            <person name="Da Y."/>
            <person name="Dao M.D."/>
            <person name="Das B."/>
            <person name="Davila M.-L."/>
            <person name="Davy-Carroll L."/>
            <person name="Denson S."/>
            <person name="Dinh H."/>
            <person name="Ebong V.E."/>
            <person name="Edwards J.R."/>
            <person name="Egan A."/>
            <person name="El-Daye J."/>
            <person name="Escobedo L."/>
            <person name="Fernandez S."/>
            <person name="Fernando P.R."/>
            <person name="Flagg N."/>
            <person name="Forbes L.D."/>
            <person name="Fowler R.G."/>
            <person name="Fu Q."/>
            <person name="Gabisi R.A."/>
            <person name="Ganer J."/>
            <person name="Garbino Pronczuk A."/>
            <person name="Garcia R.M."/>
            <person name="Garner T."/>
            <person name="Garrett T.E."/>
            <person name="Gonzalez D.A."/>
            <person name="Hamid H."/>
            <person name="Hawkins E.S."/>
            <person name="Hirani K."/>
            <person name="Hogues M.E."/>
            <person name="Hollins B."/>
            <person name="Hsiao C.-H."/>
            <person name="Jabil R."/>
            <person name="James M.L."/>
            <person name="Jhangiani S.N."/>
            <person name="Johnson B."/>
            <person name="Johnson Q."/>
            <person name="Joshi V."/>
            <person name="Kalu J.B."/>
            <person name="Kam C."/>
            <person name="Kashfia A."/>
            <person name="Keebler J."/>
            <person name="Kisamo H."/>
            <person name="Kovar C.L."/>
            <person name="Lago L.A."/>
            <person name="Lai C.-Y."/>
            <person name="Laidlaw J."/>
            <person name="Lara F."/>
            <person name="Le T.-K."/>
            <person name="Lee S.L."/>
            <person name="Legall F.H."/>
            <person name="Lemon S.J."/>
            <person name="Lewis L.R."/>
            <person name="Li B."/>
            <person name="Liu Y."/>
            <person name="Liu Y.-S."/>
            <person name="Lopez J."/>
            <person name="Lozado R.J."/>
            <person name="Lu J."/>
            <person name="Madu R.C."/>
            <person name="Maheshwari M."/>
            <person name="Maheshwari R."/>
            <person name="Malloy K."/>
            <person name="Martinez E."/>
            <person name="Mathew T."/>
            <person name="Mercado I.C."/>
            <person name="Mercado C."/>
            <person name="Meyer B."/>
            <person name="Montgomery K."/>
            <person name="Morgan M.B."/>
            <person name="Munidasa M."/>
            <person name="Nazareth L.V."/>
            <person name="Nelson J."/>
            <person name="Ng B.M."/>
            <person name="Nguyen N.B."/>
            <person name="Nguyen P.Q."/>
            <person name="Nguyen T."/>
            <person name="Obregon M."/>
            <person name="Okwuonu G.O."/>
            <person name="Onwere C.G."/>
            <person name="Orozco G."/>
            <person name="Parra A."/>
            <person name="Patel S."/>
            <person name="Patil S."/>
            <person name="Perez A."/>
            <person name="Perez Y."/>
            <person name="Pham C."/>
            <person name="Primus E.L."/>
            <person name="Pu L.-L."/>
            <person name="Puazo M."/>
            <person name="Qin X."/>
            <person name="Quiroz J.B."/>
            <person name="Reese J."/>
            <person name="Richards S."/>
            <person name="Rives C.M."/>
            <person name="Robberts R."/>
            <person name="Ruiz S.J."/>
            <person name="Ruiz M.J."/>
            <person name="Santibanez J."/>
            <person name="Schneider B.W."/>
            <person name="Sisson I."/>
            <person name="Smith M."/>
            <person name="Sodergren E."/>
            <person name="Song X.-Z."/>
            <person name="Song B.B."/>
            <person name="Summersgill H."/>
            <person name="Thelus R."/>
            <person name="Thornton R.D."/>
            <person name="Trejos Z.Y."/>
            <person name="Usmani K."/>
            <person name="Vattathil S."/>
            <person name="Villasana D."/>
            <person name="Walker D.L."/>
            <person name="Wang S."/>
            <person name="Wang K."/>
            <person name="White C.S."/>
            <person name="Williams A.C."/>
            <person name="Williamson J."/>
            <person name="Wilson K."/>
            <person name="Woghiren I.O."/>
            <person name="Woodworth J.R."/>
            <person name="Worley K.C."/>
            <person name="Wright R.A."/>
            <person name="Wu W."/>
            <person name="Young L."/>
            <person name="Zhang L."/>
            <person name="Zhang J."/>
            <person name="Zhu Y."/>
            <person name="Muzny D.M."/>
            <person name="Weinstock G."/>
            <person name="Gibbs R.A."/>
        </authorList>
    </citation>
    <scope>NUCLEOTIDE SEQUENCE [LARGE SCALE GENOMIC DNA]</scope>
    <source>
        <strain evidence="6">LSR1</strain>
    </source>
</reference>
<dbReference type="Proteomes" id="UP000007819">
    <property type="component" value="Chromosome A2"/>
</dbReference>
<keyword evidence="6" id="KW-1185">Reference proteome</keyword>
<dbReference type="GO" id="GO:0003713">
    <property type="term" value="F:transcription coactivator activity"/>
    <property type="evidence" value="ECO:0007669"/>
    <property type="project" value="InterPro"/>
</dbReference>
<evidence type="ECO:0000313" key="6">
    <source>
        <dbReference type="Proteomes" id="UP000007819"/>
    </source>
</evidence>
<comment type="similarity">
    <text evidence="2">Belongs to the AMY1 family.</text>
</comment>
<dbReference type="KEGG" id="api:100574472"/>
<feature type="compositionally biased region" description="Pro residues" evidence="4">
    <location>
        <begin position="18"/>
        <end position="50"/>
    </location>
</feature>
<dbReference type="AlphaFoldDB" id="A0A8R2A8V0"/>
<evidence type="ECO:0000256" key="4">
    <source>
        <dbReference type="SAM" id="MobiDB-lite"/>
    </source>
</evidence>
<dbReference type="GO" id="GO:0005634">
    <property type="term" value="C:nucleus"/>
    <property type="evidence" value="ECO:0007669"/>
    <property type="project" value="UniProtKB-SubCell"/>
</dbReference>
<feature type="region of interest" description="Disordered" evidence="4">
    <location>
        <begin position="17"/>
        <end position="80"/>
    </location>
</feature>
<evidence type="ECO:0000256" key="1">
    <source>
        <dbReference type="ARBA" id="ARBA00004123"/>
    </source>
</evidence>
<dbReference type="EnsemblMetazoa" id="XM_003240051.4">
    <property type="protein sequence ID" value="XP_003240099.1"/>
    <property type="gene ID" value="LOC100574472"/>
</dbReference>
<evidence type="ECO:0000313" key="5">
    <source>
        <dbReference type="EnsemblMetazoa" id="XP_003240099.1"/>
    </source>
</evidence>
<evidence type="ECO:0000256" key="2">
    <source>
        <dbReference type="ARBA" id="ARBA00009389"/>
    </source>
</evidence>